<proteinExistence type="predicted"/>
<name>A0A5N6K4C6_MONLA</name>
<sequence>MRRGDLDDVSYISFGLTLSFTIYLRTAIGNIDDAGNLKQRIRAVSTIRLTWSMFLGIPKDGKKDNILEYMECS</sequence>
<organism evidence="1 2">
    <name type="scientific">Monilinia laxa</name>
    <name type="common">Brown rot fungus</name>
    <name type="synonym">Sclerotinia laxa</name>
    <dbReference type="NCBI Taxonomy" id="61186"/>
    <lineage>
        <taxon>Eukaryota</taxon>
        <taxon>Fungi</taxon>
        <taxon>Dikarya</taxon>
        <taxon>Ascomycota</taxon>
        <taxon>Pezizomycotina</taxon>
        <taxon>Leotiomycetes</taxon>
        <taxon>Helotiales</taxon>
        <taxon>Sclerotiniaceae</taxon>
        <taxon>Monilinia</taxon>
    </lineage>
</organism>
<keyword evidence="2" id="KW-1185">Reference proteome</keyword>
<reference evidence="1 2" key="1">
    <citation type="submission" date="2019-06" db="EMBL/GenBank/DDBJ databases">
        <title>Genome Sequence of the Brown Rot Fungal Pathogen Monilinia laxa.</title>
        <authorList>
            <person name="De Miccolis Angelini R.M."/>
            <person name="Landi L."/>
            <person name="Abate D."/>
            <person name="Pollastro S."/>
            <person name="Romanazzi G."/>
            <person name="Faretra F."/>
        </authorList>
    </citation>
    <scope>NUCLEOTIDE SEQUENCE [LARGE SCALE GENOMIC DNA]</scope>
    <source>
        <strain evidence="1 2">Mlax316</strain>
    </source>
</reference>
<dbReference type="EMBL" id="VIGI01000008">
    <property type="protein sequence ID" value="KAB8296984.1"/>
    <property type="molecule type" value="Genomic_DNA"/>
</dbReference>
<evidence type="ECO:0000313" key="2">
    <source>
        <dbReference type="Proteomes" id="UP000326757"/>
    </source>
</evidence>
<protein>
    <submittedName>
        <fullName evidence="1">Uncharacterized protein</fullName>
    </submittedName>
</protein>
<evidence type="ECO:0000313" key="1">
    <source>
        <dbReference type="EMBL" id="KAB8296984.1"/>
    </source>
</evidence>
<accession>A0A5N6K4C6</accession>
<dbReference type="AlphaFoldDB" id="A0A5N6K4C6"/>
<dbReference type="Proteomes" id="UP000326757">
    <property type="component" value="Unassembled WGS sequence"/>
</dbReference>
<gene>
    <name evidence="1" type="ORF">EYC80_002387</name>
</gene>
<comment type="caution">
    <text evidence="1">The sequence shown here is derived from an EMBL/GenBank/DDBJ whole genome shotgun (WGS) entry which is preliminary data.</text>
</comment>